<accession>A0A0H5SHQ3</accession>
<dbReference type="AlphaFoldDB" id="A0A0H5SHQ3"/>
<gene>
    <name evidence="1" type="ORF">HHT355_1399</name>
</gene>
<dbReference type="Proteomes" id="UP000236497">
    <property type="component" value="Unassembled WGS sequence"/>
</dbReference>
<keyword evidence="2" id="KW-1185">Reference proteome</keyword>
<dbReference type="RefSeq" id="WP_103202694.1">
    <property type="nucleotide sequence ID" value="NZ_CVTD020000015.1"/>
</dbReference>
<organism evidence="1 2">
    <name type="scientific">Herbinix hemicellulosilytica</name>
    <dbReference type="NCBI Taxonomy" id="1564487"/>
    <lineage>
        <taxon>Bacteria</taxon>
        <taxon>Bacillati</taxon>
        <taxon>Bacillota</taxon>
        <taxon>Clostridia</taxon>
        <taxon>Lachnospirales</taxon>
        <taxon>Lachnospiraceae</taxon>
        <taxon>Herbinix</taxon>
    </lineage>
</organism>
<evidence type="ECO:0000313" key="1">
    <source>
        <dbReference type="EMBL" id="CRZ34600.1"/>
    </source>
</evidence>
<proteinExistence type="predicted"/>
<name>A0A0H5SHQ3_HERHM</name>
<evidence type="ECO:0000313" key="2">
    <source>
        <dbReference type="Proteomes" id="UP000236497"/>
    </source>
</evidence>
<protein>
    <submittedName>
        <fullName evidence="1">Uncharacterized protein</fullName>
    </submittedName>
</protein>
<dbReference type="EMBL" id="CVTD020000015">
    <property type="protein sequence ID" value="CRZ34600.1"/>
    <property type="molecule type" value="Genomic_DNA"/>
</dbReference>
<reference evidence="1 2" key="1">
    <citation type="submission" date="2015-06" db="EMBL/GenBank/DDBJ databases">
        <authorList>
            <person name="Wibberg Daniel"/>
        </authorList>
    </citation>
    <scope>NUCLEOTIDE SEQUENCE [LARGE SCALE GENOMIC DNA]</scope>
    <source>
        <strain evidence="1 2">T3/55T</strain>
    </source>
</reference>
<sequence length="73" mass="8623">MYAIINKKTNMYVSGTDYSQCNPKDNTYKQITSTERALTYYTKAQAELDMLRRRMSDEYEVVRVKLITVGKER</sequence>